<dbReference type="PATRIC" id="fig|1698280.3.peg.983"/>
<dbReference type="Pfam" id="PF01555">
    <property type="entry name" value="N6_N4_Mtase"/>
    <property type="match status" value="1"/>
</dbReference>
<reference evidence="11 12" key="1">
    <citation type="journal article" date="2016" name="Sci. Rep.">
        <title>Metabolic traits of an uncultured archaeal lineage -MSBL1- from brine pools of the Red Sea.</title>
        <authorList>
            <person name="Mwirichia R."/>
            <person name="Alam I."/>
            <person name="Rashid M."/>
            <person name="Vinu M."/>
            <person name="Ba-Alawi W."/>
            <person name="Anthony Kamau A."/>
            <person name="Kamanda Ngugi D."/>
            <person name="Goker M."/>
            <person name="Klenk H.P."/>
            <person name="Bajic V."/>
            <person name="Stingl U."/>
        </authorList>
    </citation>
    <scope>NUCLEOTIDE SEQUENCE [LARGE SCALE GENOMIC DNA]</scope>
    <source>
        <strain evidence="11">SCGC-AAA382A20</strain>
    </source>
</reference>
<gene>
    <name evidence="11" type="ORF">AKJ51_00980</name>
</gene>
<dbReference type="Gene3D" id="3.40.50.150">
    <property type="entry name" value="Vaccinia Virus protein VP39"/>
    <property type="match status" value="1"/>
</dbReference>
<comment type="caution">
    <text evidence="11">The sequence shown here is derived from an EMBL/GenBank/DDBJ whole genome shotgun (WGS) entry which is preliminary data.</text>
</comment>
<dbReference type="SUPFAM" id="SSF53335">
    <property type="entry name" value="S-adenosyl-L-methionine-dependent methyltransferases"/>
    <property type="match status" value="1"/>
</dbReference>
<feature type="domain" description="DNA methylase N-4/N-6" evidence="10">
    <location>
        <begin position="27"/>
        <end position="281"/>
    </location>
</feature>
<evidence type="ECO:0000313" key="11">
    <source>
        <dbReference type="EMBL" id="KXB07550.1"/>
    </source>
</evidence>
<dbReference type="InterPro" id="IPR029063">
    <property type="entry name" value="SAM-dependent_MTases_sf"/>
</dbReference>
<organism evidence="11 12">
    <name type="scientific">candidate division MSBL1 archaeon SCGC-AAA382A20</name>
    <dbReference type="NCBI Taxonomy" id="1698280"/>
    <lineage>
        <taxon>Archaea</taxon>
        <taxon>Methanobacteriati</taxon>
        <taxon>Methanobacteriota</taxon>
        <taxon>candidate division MSBL1</taxon>
    </lineage>
</organism>
<evidence type="ECO:0000256" key="3">
    <source>
        <dbReference type="ARBA" id="ARBA00022679"/>
    </source>
</evidence>
<comment type="similarity">
    <text evidence="1">Belongs to the N(4)/N(6)-methyltransferase family. N(4) subfamily.</text>
</comment>
<evidence type="ECO:0000256" key="4">
    <source>
        <dbReference type="ARBA" id="ARBA00022691"/>
    </source>
</evidence>
<evidence type="ECO:0000256" key="5">
    <source>
        <dbReference type="ARBA" id="ARBA00022747"/>
    </source>
</evidence>
<dbReference type="GO" id="GO:0015667">
    <property type="term" value="F:site-specific DNA-methyltransferase (cytosine-N4-specific) activity"/>
    <property type="evidence" value="ECO:0007669"/>
    <property type="project" value="UniProtKB-EC"/>
</dbReference>
<dbReference type="GO" id="GO:0009307">
    <property type="term" value="P:DNA restriction-modification system"/>
    <property type="evidence" value="ECO:0007669"/>
    <property type="project" value="UniProtKB-KW"/>
</dbReference>
<accession>A0A133VMA8</accession>
<evidence type="ECO:0000256" key="9">
    <source>
        <dbReference type="SAM" id="MobiDB-lite"/>
    </source>
</evidence>
<dbReference type="InterPro" id="IPR001091">
    <property type="entry name" value="RM_Methyltransferase"/>
</dbReference>
<keyword evidence="5 8" id="KW-0680">Restriction system</keyword>
<dbReference type="GO" id="GO:0032259">
    <property type="term" value="P:methylation"/>
    <property type="evidence" value="ECO:0007669"/>
    <property type="project" value="UniProtKB-KW"/>
</dbReference>
<dbReference type="EMBL" id="LHYE01000006">
    <property type="protein sequence ID" value="KXB07550.1"/>
    <property type="molecule type" value="Genomic_DNA"/>
</dbReference>
<keyword evidence="3" id="KW-0808">Transferase</keyword>
<dbReference type="AlphaFoldDB" id="A0A133VMA8"/>
<dbReference type="GO" id="GO:0003677">
    <property type="term" value="F:DNA binding"/>
    <property type="evidence" value="ECO:0007669"/>
    <property type="project" value="UniProtKB-KW"/>
</dbReference>
<evidence type="ECO:0000256" key="2">
    <source>
        <dbReference type="ARBA" id="ARBA00022603"/>
    </source>
</evidence>
<dbReference type="GO" id="GO:0008170">
    <property type="term" value="F:N-methyltransferase activity"/>
    <property type="evidence" value="ECO:0007669"/>
    <property type="project" value="InterPro"/>
</dbReference>
<evidence type="ECO:0000313" key="12">
    <source>
        <dbReference type="Proteomes" id="UP000070263"/>
    </source>
</evidence>
<proteinExistence type="inferred from homology"/>
<dbReference type="InterPro" id="IPR002941">
    <property type="entry name" value="DNA_methylase_N4/N6"/>
</dbReference>
<name>A0A133VMA8_9EURY</name>
<dbReference type="InterPro" id="IPR017985">
    <property type="entry name" value="MeTrfase_CN4_CS"/>
</dbReference>
<comment type="catalytic activity">
    <reaction evidence="7 8">
        <text>a 2'-deoxycytidine in DNA + S-adenosyl-L-methionine = an N(4)-methyl-2'-deoxycytidine in DNA + S-adenosyl-L-homocysteine + H(+)</text>
        <dbReference type="Rhea" id="RHEA:16857"/>
        <dbReference type="Rhea" id="RHEA-COMP:11369"/>
        <dbReference type="Rhea" id="RHEA-COMP:13674"/>
        <dbReference type="ChEBI" id="CHEBI:15378"/>
        <dbReference type="ChEBI" id="CHEBI:57856"/>
        <dbReference type="ChEBI" id="CHEBI:59789"/>
        <dbReference type="ChEBI" id="CHEBI:85452"/>
        <dbReference type="ChEBI" id="CHEBI:137933"/>
        <dbReference type="EC" id="2.1.1.113"/>
    </reaction>
</comment>
<evidence type="ECO:0000256" key="7">
    <source>
        <dbReference type="ARBA" id="ARBA00049120"/>
    </source>
</evidence>
<keyword evidence="12" id="KW-1185">Reference proteome</keyword>
<dbReference type="PROSITE" id="PS00093">
    <property type="entry name" value="N4_MTASE"/>
    <property type="match status" value="1"/>
</dbReference>
<dbReference type="EC" id="2.1.1.113" evidence="8"/>
<feature type="region of interest" description="Disordered" evidence="9">
    <location>
        <begin position="218"/>
        <end position="238"/>
    </location>
</feature>
<keyword evidence="2 8" id="KW-0489">Methyltransferase</keyword>
<evidence type="ECO:0000256" key="8">
    <source>
        <dbReference type="RuleBase" id="RU362026"/>
    </source>
</evidence>
<sequence length="292" mass="32950">MAEKYRNEIFNRDCIEGMRDTLPDCSIDVIVTSPPYNIGVEYGNYSDDVPFKTYVEMMGGLTEECYRVLKDDGSFFLNIGDQPSDDMRSLKVGLQVAEKFCVQNTIHWVKSIAIPEKEINIGHYKPVNSPRYLNNPHEYIFHFTKNEDVELDKLAIGVPYQDKSNIGRWKHARQDLRDRGNVWFIPYDTVVSAKQHPAAFPPKLAEMCLQLHGVGHSSRASTDPALAGRTSNGGVSRSQDGNMVVLDPFMGIGSTAIAARKLGIDYVGFEIDPGYVQMAEEHVKNQQKRLWS</sequence>
<keyword evidence="4 8" id="KW-0949">S-adenosyl-L-methionine</keyword>
<evidence type="ECO:0000256" key="1">
    <source>
        <dbReference type="ARBA" id="ARBA00010203"/>
    </source>
</evidence>
<dbReference type="Proteomes" id="UP000070263">
    <property type="component" value="Unassembled WGS sequence"/>
</dbReference>
<keyword evidence="6" id="KW-0238">DNA-binding</keyword>
<feature type="compositionally biased region" description="Polar residues" evidence="9">
    <location>
        <begin position="229"/>
        <end position="238"/>
    </location>
</feature>
<evidence type="ECO:0000259" key="10">
    <source>
        <dbReference type="Pfam" id="PF01555"/>
    </source>
</evidence>
<protein>
    <recommendedName>
        <fullName evidence="8">Type II methyltransferase</fullName>
        <ecNumber evidence="8">2.1.1.113</ecNumber>
    </recommendedName>
    <alternativeName>
        <fullName evidence="8">N-4 cytosine-specific methyltransferase</fullName>
    </alternativeName>
</protein>
<dbReference type="PRINTS" id="PR00508">
    <property type="entry name" value="S21N4MTFRASE"/>
</dbReference>
<evidence type="ECO:0000256" key="6">
    <source>
        <dbReference type="ARBA" id="ARBA00023125"/>
    </source>
</evidence>